<gene>
    <name evidence="1" type="ORF">TVAG_027150</name>
</gene>
<dbReference type="AlphaFoldDB" id="A2F1G0"/>
<sequence length="249" mass="28424">MENVGQYKPFVKKMILLIVSNSLLFQSIDPDYFVKYMVEVGKSIKNPAHSTLRLSSLIYLITGPLKNTIGSRIDTFAVALAVALLHPVNAENICKRARNIKHYLDLLDDMVPGKGEEREYIREMVRQLLMAADDKHVFDIIGEFAVVSESSEFNITENWDHHMIYMKCLVKLCDFSPYWAPHAIMVEALKAENPYPDMTDEFRDNYHYIVASKIVQPLLTNFTNLVKMEDVSSALTSNILELKCAATKE</sequence>
<dbReference type="VEuPathDB" id="TrichDB:TVAG_027150"/>
<dbReference type="SMR" id="A2F1G0"/>
<organism evidence="1 2">
    <name type="scientific">Trichomonas vaginalis (strain ATCC PRA-98 / G3)</name>
    <dbReference type="NCBI Taxonomy" id="412133"/>
    <lineage>
        <taxon>Eukaryota</taxon>
        <taxon>Metamonada</taxon>
        <taxon>Parabasalia</taxon>
        <taxon>Trichomonadida</taxon>
        <taxon>Trichomonadidae</taxon>
        <taxon>Trichomonas</taxon>
    </lineage>
</organism>
<dbReference type="SUPFAM" id="SSF109604">
    <property type="entry name" value="HD-domain/PDEase-like"/>
    <property type="match status" value="1"/>
</dbReference>
<protein>
    <submittedName>
        <fullName evidence="1">Uncharacterized protein</fullName>
    </submittedName>
</protein>
<dbReference type="InParanoid" id="A2F1G0"/>
<proteinExistence type="predicted"/>
<dbReference type="GO" id="GO:0004114">
    <property type="term" value="F:3',5'-cyclic-nucleotide phosphodiesterase activity"/>
    <property type="evidence" value="ECO:0007669"/>
    <property type="project" value="InterPro"/>
</dbReference>
<name>A2F1G0_TRIV3</name>
<dbReference type="OrthoDB" id="10674485at2759"/>
<reference evidence="1" key="2">
    <citation type="journal article" date="2007" name="Science">
        <title>Draft genome sequence of the sexually transmitted pathogen Trichomonas vaginalis.</title>
        <authorList>
            <person name="Carlton J.M."/>
            <person name="Hirt R.P."/>
            <person name="Silva J.C."/>
            <person name="Delcher A.L."/>
            <person name="Schatz M."/>
            <person name="Zhao Q."/>
            <person name="Wortman J.R."/>
            <person name="Bidwell S.L."/>
            <person name="Alsmark U.C.M."/>
            <person name="Besteiro S."/>
            <person name="Sicheritz-Ponten T."/>
            <person name="Noel C.J."/>
            <person name="Dacks J.B."/>
            <person name="Foster P.G."/>
            <person name="Simillion C."/>
            <person name="Van de Peer Y."/>
            <person name="Miranda-Saavedra D."/>
            <person name="Barton G.J."/>
            <person name="Westrop G.D."/>
            <person name="Mueller S."/>
            <person name="Dessi D."/>
            <person name="Fiori P.L."/>
            <person name="Ren Q."/>
            <person name="Paulsen I."/>
            <person name="Zhang H."/>
            <person name="Bastida-Corcuera F.D."/>
            <person name="Simoes-Barbosa A."/>
            <person name="Brown M.T."/>
            <person name="Hayes R.D."/>
            <person name="Mukherjee M."/>
            <person name="Okumura C.Y."/>
            <person name="Schneider R."/>
            <person name="Smith A.J."/>
            <person name="Vanacova S."/>
            <person name="Villalvazo M."/>
            <person name="Haas B.J."/>
            <person name="Pertea M."/>
            <person name="Feldblyum T.V."/>
            <person name="Utterback T.R."/>
            <person name="Shu C.L."/>
            <person name="Osoegawa K."/>
            <person name="de Jong P.J."/>
            <person name="Hrdy I."/>
            <person name="Horvathova L."/>
            <person name="Zubacova Z."/>
            <person name="Dolezal P."/>
            <person name="Malik S.B."/>
            <person name="Logsdon J.M. Jr."/>
            <person name="Henze K."/>
            <person name="Gupta A."/>
            <person name="Wang C.C."/>
            <person name="Dunne R.L."/>
            <person name="Upcroft J.A."/>
            <person name="Upcroft P."/>
            <person name="White O."/>
            <person name="Salzberg S.L."/>
            <person name="Tang P."/>
            <person name="Chiu C.-H."/>
            <person name="Lee Y.-S."/>
            <person name="Embley T.M."/>
            <person name="Coombs G.H."/>
            <person name="Mottram J.C."/>
            <person name="Tachezy J."/>
            <person name="Fraser-Liggett C.M."/>
            <person name="Johnson P.J."/>
        </authorList>
    </citation>
    <scope>NUCLEOTIDE SEQUENCE [LARGE SCALE GENOMIC DNA]</scope>
    <source>
        <strain evidence="1">G3</strain>
    </source>
</reference>
<dbReference type="RefSeq" id="XP_001314062.1">
    <property type="nucleotide sequence ID" value="XM_001314055.1"/>
</dbReference>
<dbReference type="VEuPathDB" id="TrichDB:TVAGG3_0947760"/>
<reference evidence="1" key="1">
    <citation type="submission" date="2006-10" db="EMBL/GenBank/DDBJ databases">
        <authorList>
            <person name="Amadeo P."/>
            <person name="Zhao Q."/>
            <person name="Wortman J."/>
            <person name="Fraser-Liggett C."/>
            <person name="Carlton J."/>
        </authorList>
    </citation>
    <scope>NUCLEOTIDE SEQUENCE</scope>
    <source>
        <strain evidence="1">G3</strain>
    </source>
</reference>
<keyword evidence="2" id="KW-1185">Reference proteome</keyword>
<dbReference type="InterPro" id="IPR036971">
    <property type="entry name" value="PDEase_catalytic_dom_sf"/>
</dbReference>
<dbReference type="EMBL" id="DS113573">
    <property type="protein sequence ID" value="EAY01247.1"/>
    <property type="molecule type" value="Genomic_DNA"/>
</dbReference>
<accession>A2F1G0</accession>
<evidence type="ECO:0000313" key="1">
    <source>
        <dbReference type="EMBL" id="EAY01247.1"/>
    </source>
</evidence>
<dbReference type="Proteomes" id="UP000001542">
    <property type="component" value="Unassembled WGS sequence"/>
</dbReference>
<dbReference type="Gene3D" id="1.10.1300.10">
    <property type="entry name" value="3'5'-cyclic nucleotide phosphodiesterase, catalytic domain"/>
    <property type="match status" value="1"/>
</dbReference>
<evidence type="ECO:0000313" key="2">
    <source>
        <dbReference type="Proteomes" id="UP000001542"/>
    </source>
</evidence>
<dbReference type="GO" id="GO:0007165">
    <property type="term" value="P:signal transduction"/>
    <property type="evidence" value="ECO:0007669"/>
    <property type="project" value="InterPro"/>
</dbReference>
<dbReference type="KEGG" id="tva:4759072"/>